<keyword evidence="8" id="KW-1185">Reference proteome</keyword>
<dbReference type="Pfam" id="PF03720">
    <property type="entry name" value="UDPG_MGDP_dh_C"/>
    <property type="match status" value="1"/>
</dbReference>
<dbReference type="EMBL" id="JACHIR010000001">
    <property type="protein sequence ID" value="MBB5896273.1"/>
    <property type="molecule type" value="Genomic_DNA"/>
</dbReference>
<evidence type="ECO:0000313" key="7">
    <source>
        <dbReference type="EMBL" id="MBB5896273.1"/>
    </source>
</evidence>
<dbReference type="InterPro" id="IPR036220">
    <property type="entry name" value="UDP-Glc/GDP-Man_DH_C_sf"/>
</dbReference>
<name>A0A7W9NLG8_9PSEU</name>
<protein>
    <submittedName>
        <fullName evidence="7">UDP-N-acetyl-D-mannosaminuronic acid dehydrogenase</fullName>
        <ecNumber evidence="7">1.1.1.336</ecNumber>
    </submittedName>
</protein>
<dbReference type="SUPFAM" id="SSF51735">
    <property type="entry name" value="NAD(P)-binding Rossmann-fold domains"/>
    <property type="match status" value="1"/>
</dbReference>
<dbReference type="NCBIfam" id="TIGR03026">
    <property type="entry name" value="NDP-sugDHase"/>
    <property type="match status" value="1"/>
</dbReference>
<dbReference type="Pfam" id="PF03721">
    <property type="entry name" value="UDPG_MGDP_dh_N"/>
    <property type="match status" value="1"/>
</dbReference>
<evidence type="ECO:0000256" key="2">
    <source>
        <dbReference type="ARBA" id="ARBA00023002"/>
    </source>
</evidence>
<proteinExistence type="inferred from homology"/>
<organism evidence="7 8">
    <name type="scientific">Kutzneria kofuensis</name>
    <dbReference type="NCBI Taxonomy" id="103725"/>
    <lineage>
        <taxon>Bacteria</taxon>
        <taxon>Bacillati</taxon>
        <taxon>Actinomycetota</taxon>
        <taxon>Actinomycetes</taxon>
        <taxon>Pseudonocardiales</taxon>
        <taxon>Pseudonocardiaceae</taxon>
        <taxon>Kutzneria</taxon>
    </lineage>
</organism>
<dbReference type="SUPFAM" id="SSF48179">
    <property type="entry name" value="6-phosphogluconate dehydrogenase C-terminal domain-like"/>
    <property type="match status" value="1"/>
</dbReference>
<gene>
    <name evidence="7" type="ORF">BJ998_007469</name>
</gene>
<keyword evidence="3" id="KW-0520">NAD</keyword>
<dbReference type="PIRSF" id="PIRSF500136">
    <property type="entry name" value="UDP_ManNAc_DH"/>
    <property type="match status" value="1"/>
</dbReference>
<reference evidence="7 8" key="1">
    <citation type="submission" date="2020-08" db="EMBL/GenBank/DDBJ databases">
        <title>Sequencing the genomes of 1000 actinobacteria strains.</title>
        <authorList>
            <person name="Klenk H.-P."/>
        </authorList>
    </citation>
    <scope>NUCLEOTIDE SEQUENCE [LARGE SCALE GENOMIC DNA]</scope>
    <source>
        <strain evidence="7 8">DSM 43851</strain>
    </source>
</reference>
<dbReference type="InterPro" id="IPR014027">
    <property type="entry name" value="UDP-Glc/GDP-Man_DH_C"/>
</dbReference>
<dbReference type="GO" id="GO:0051287">
    <property type="term" value="F:NAD binding"/>
    <property type="evidence" value="ECO:0007669"/>
    <property type="project" value="InterPro"/>
</dbReference>
<evidence type="ECO:0000313" key="8">
    <source>
        <dbReference type="Proteomes" id="UP000585638"/>
    </source>
</evidence>
<dbReference type="AlphaFoldDB" id="A0A7W9NLG8"/>
<dbReference type="InterPro" id="IPR001732">
    <property type="entry name" value="UDP-Glc/GDP-Man_DH_N"/>
</dbReference>
<dbReference type="EC" id="1.1.1.336" evidence="7"/>
<keyword evidence="5" id="KW-0472">Membrane</keyword>
<keyword evidence="2 7" id="KW-0560">Oxidoreductase</keyword>
<dbReference type="Proteomes" id="UP000585638">
    <property type="component" value="Unassembled WGS sequence"/>
</dbReference>
<evidence type="ECO:0000259" key="6">
    <source>
        <dbReference type="SMART" id="SM00984"/>
    </source>
</evidence>
<comment type="similarity">
    <text evidence="1 4">Belongs to the UDP-glucose/GDP-mannose dehydrogenase family.</text>
</comment>
<dbReference type="GO" id="GO:0089714">
    <property type="term" value="F:UDP-N-acetyl-D-mannosamine dehydrogenase activity"/>
    <property type="evidence" value="ECO:0007669"/>
    <property type="project" value="UniProtKB-EC"/>
</dbReference>
<dbReference type="InterPro" id="IPR028359">
    <property type="entry name" value="UDP_ManNAc/GlcNAc_DH"/>
</dbReference>
<keyword evidence="5" id="KW-0812">Transmembrane</keyword>
<evidence type="ECO:0000256" key="4">
    <source>
        <dbReference type="PIRNR" id="PIRNR000124"/>
    </source>
</evidence>
<dbReference type="Pfam" id="PF00984">
    <property type="entry name" value="UDPG_MGDP_dh"/>
    <property type="match status" value="1"/>
</dbReference>
<keyword evidence="5" id="KW-1133">Transmembrane helix</keyword>
<feature type="domain" description="UDP-glucose/GDP-mannose dehydrogenase C-terminal" evidence="6">
    <location>
        <begin position="320"/>
        <end position="423"/>
    </location>
</feature>
<dbReference type="InterPro" id="IPR014026">
    <property type="entry name" value="UDP-Glc/GDP-Man_DH_dimer"/>
</dbReference>
<evidence type="ECO:0000256" key="3">
    <source>
        <dbReference type="ARBA" id="ARBA00023027"/>
    </source>
</evidence>
<dbReference type="InterPro" id="IPR017476">
    <property type="entry name" value="UDP-Glc/GDP-Man"/>
</dbReference>
<dbReference type="PANTHER" id="PTHR43491">
    <property type="entry name" value="UDP-N-ACETYL-D-MANNOSAMINE DEHYDROGENASE"/>
    <property type="match status" value="1"/>
</dbReference>
<dbReference type="RefSeq" id="WP_184867957.1">
    <property type="nucleotide sequence ID" value="NZ_BAAAWY010000101.1"/>
</dbReference>
<comment type="caution">
    <text evidence="7">The sequence shown here is derived from an EMBL/GenBank/DDBJ whole genome shotgun (WGS) entry which is preliminary data.</text>
</comment>
<sequence>MNPGNRPDAGQVGVLGLGYVGLLLALSLARQGRSVVGVDSSPHVRAELRAGRPQFFEPGLDELLTAELGRRFTVADQLPDTPLDAVIICVGTAVHPVTKRPDLRDLTSALEHVAEHVGDDTLVVVRSTVPVGTTRDVIVPKLRERVARPLVAFCPERTIQGKALAEIVSLPQVIGADDERSLARAEELFAPVAPDQVTVSSLGAAEMVKLACNSHTDLIYGFGNEIALMSEALGLDADEVIAAANLRYPRPDLSRPGYVGGSCLIKDPHLLRYSAEQAGYRPPMVLAARHVNELVPRVVADHVLTALAAKGCSPDEATVLVCGMAYKGRPETDDVRGSAAVEVAATLRGRVSRLLGHDFVVAPERIEGLGYQPVELPAGLADADALLVLVDHPRYAEQLRHEVVRKQMRSPAVVVDMWGVLADELADAPDVEYRRFGHGIR</sequence>
<dbReference type="Gene3D" id="3.40.50.720">
    <property type="entry name" value="NAD(P)-binding Rossmann-like Domain"/>
    <property type="match status" value="2"/>
</dbReference>
<dbReference type="GO" id="GO:0000271">
    <property type="term" value="P:polysaccharide biosynthetic process"/>
    <property type="evidence" value="ECO:0007669"/>
    <property type="project" value="InterPro"/>
</dbReference>
<dbReference type="SUPFAM" id="SSF52413">
    <property type="entry name" value="UDP-glucose/GDP-mannose dehydrogenase C-terminal domain"/>
    <property type="match status" value="1"/>
</dbReference>
<evidence type="ECO:0000256" key="5">
    <source>
        <dbReference type="SAM" id="Phobius"/>
    </source>
</evidence>
<dbReference type="InterPro" id="IPR036291">
    <property type="entry name" value="NAD(P)-bd_dom_sf"/>
</dbReference>
<dbReference type="PIRSF" id="PIRSF000124">
    <property type="entry name" value="UDPglc_GDPman_dh"/>
    <property type="match status" value="1"/>
</dbReference>
<dbReference type="PANTHER" id="PTHR43491:SF2">
    <property type="entry name" value="UDP-N-ACETYL-D-MANNOSAMINE DEHYDROGENASE"/>
    <property type="match status" value="1"/>
</dbReference>
<accession>A0A7W9NLG8</accession>
<dbReference type="GO" id="GO:0016628">
    <property type="term" value="F:oxidoreductase activity, acting on the CH-CH group of donors, NAD or NADP as acceptor"/>
    <property type="evidence" value="ECO:0007669"/>
    <property type="project" value="InterPro"/>
</dbReference>
<evidence type="ECO:0000256" key="1">
    <source>
        <dbReference type="ARBA" id="ARBA00006601"/>
    </source>
</evidence>
<feature type="transmembrane region" description="Helical" evidence="5">
    <location>
        <begin position="12"/>
        <end position="29"/>
    </location>
</feature>
<dbReference type="SMART" id="SM00984">
    <property type="entry name" value="UDPG_MGDP_dh_C"/>
    <property type="match status" value="1"/>
</dbReference>
<dbReference type="InterPro" id="IPR008927">
    <property type="entry name" value="6-PGluconate_DH-like_C_sf"/>
</dbReference>